<dbReference type="Proteomes" id="UP000199695">
    <property type="component" value="Unassembled WGS sequence"/>
</dbReference>
<evidence type="ECO:0000256" key="4">
    <source>
        <dbReference type="ARBA" id="ARBA00022759"/>
    </source>
</evidence>
<dbReference type="InterPro" id="IPR020568">
    <property type="entry name" value="Ribosomal_Su5_D2-typ_SF"/>
</dbReference>
<accession>A0A1H8BKF3</accession>
<organism evidence="9 10">
    <name type="scientific">Lihuaxuella thermophila</name>
    <dbReference type="NCBI Taxonomy" id="1173111"/>
    <lineage>
        <taxon>Bacteria</taxon>
        <taxon>Bacillati</taxon>
        <taxon>Bacillota</taxon>
        <taxon>Bacilli</taxon>
        <taxon>Bacillales</taxon>
        <taxon>Thermoactinomycetaceae</taxon>
        <taxon>Lihuaxuella</taxon>
    </lineage>
</organism>
<reference evidence="9 10" key="1">
    <citation type="submission" date="2016-10" db="EMBL/GenBank/DDBJ databases">
        <authorList>
            <person name="de Groot N.N."/>
        </authorList>
    </citation>
    <scope>NUCLEOTIDE SEQUENCE [LARGE SCALE GENOMIC DNA]</scope>
    <source>
        <strain evidence="9 10">DSM 46701</strain>
    </source>
</reference>
<dbReference type="SUPFAM" id="SSF54211">
    <property type="entry name" value="Ribosomal protein S5 domain 2-like"/>
    <property type="match status" value="1"/>
</dbReference>
<keyword evidence="2 7" id="KW-0819">tRNA processing</keyword>
<evidence type="ECO:0000313" key="10">
    <source>
        <dbReference type="Proteomes" id="UP000199695"/>
    </source>
</evidence>
<evidence type="ECO:0000256" key="7">
    <source>
        <dbReference type="HAMAP-Rule" id="MF_00227"/>
    </source>
</evidence>
<evidence type="ECO:0000256" key="5">
    <source>
        <dbReference type="ARBA" id="ARBA00022801"/>
    </source>
</evidence>
<dbReference type="FunFam" id="3.30.230.10:FF:000021">
    <property type="entry name" value="Ribonuclease P protein component"/>
    <property type="match status" value="1"/>
</dbReference>
<keyword evidence="3 7" id="KW-0540">Nuclease</keyword>
<keyword evidence="4 7" id="KW-0255">Endonuclease</keyword>
<dbReference type="GO" id="GO:0001682">
    <property type="term" value="P:tRNA 5'-leader removal"/>
    <property type="evidence" value="ECO:0007669"/>
    <property type="project" value="UniProtKB-UniRule"/>
</dbReference>
<dbReference type="PANTHER" id="PTHR33992:SF1">
    <property type="entry name" value="RIBONUCLEASE P PROTEIN COMPONENT"/>
    <property type="match status" value="1"/>
</dbReference>
<comment type="catalytic activity">
    <reaction evidence="7">
        <text>Endonucleolytic cleavage of RNA, removing 5'-extranucleotides from tRNA precursor.</text>
        <dbReference type="EC" id="3.1.26.5"/>
    </reaction>
</comment>
<dbReference type="HAMAP" id="MF_00227">
    <property type="entry name" value="RNase_P"/>
    <property type="match status" value="1"/>
</dbReference>
<evidence type="ECO:0000256" key="1">
    <source>
        <dbReference type="ARBA" id="ARBA00002663"/>
    </source>
</evidence>
<dbReference type="InterPro" id="IPR014721">
    <property type="entry name" value="Ribsml_uS5_D2-typ_fold_subgr"/>
</dbReference>
<keyword evidence="10" id="KW-1185">Reference proteome</keyword>
<evidence type="ECO:0000256" key="2">
    <source>
        <dbReference type="ARBA" id="ARBA00022694"/>
    </source>
</evidence>
<evidence type="ECO:0000256" key="3">
    <source>
        <dbReference type="ARBA" id="ARBA00022722"/>
    </source>
</evidence>
<dbReference type="InterPro" id="IPR000100">
    <property type="entry name" value="RNase_P"/>
</dbReference>
<dbReference type="GO" id="GO:0030677">
    <property type="term" value="C:ribonuclease P complex"/>
    <property type="evidence" value="ECO:0007669"/>
    <property type="project" value="TreeGrafter"/>
</dbReference>
<gene>
    <name evidence="7" type="primary">rnpA</name>
    <name evidence="9" type="ORF">SAMN05444955_102236</name>
</gene>
<dbReference type="GO" id="GO:0004526">
    <property type="term" value="F:ribonuclease P activity"/>
    <property type="evidence" value="ECO:0007669"/>
    <property type="project" value="UniProtKB-UniRule"/>
</dbReference>
<dbReference type="GO" id="GO:0000049">
    <property type="term" value="F:tRNA binding"/>
    <property type="evidence" value="ECO:0007669"/>
    <property type="project" value="UniProtKB-UniRule"/>
</dbReference>
<dbReference type="Pfam" id="PF00825">
    <property type="entry name" value="Ribonuclease_P"/>
    <property type="match status" value="1"/>
</dbReference>
<dbReference type="InterPro" id="IPR020539">
    <property type="entry name" value="RNase_P_CS"/>
</dbReference>
<dbReference type="STRING" id="1173111.SAMN05444955_102236"/>
<dbReference type="GO" id="GO:0042781">
    <property type="term" value="F:3'-tRNA processing endoribonuclease activity"/>
    <property type="evidence" value="ECO:0007669"/>
    <property type="project" value="TreeGrafter"/>
</dbReference>
<dbReference type="PANTHER" id="PTHR33992">
    <property type="entry name" value="RIBONUCLEASE P PROTEIN COMPONENT"/>
    <property type="match status" value="1"/>
</dbReference>
<protein>
    <recommendedName>
        <fullName evidence="7 8">Ribonuclease P protein component</fullName>
        <shortName evidence="7">RNase P protein</shortName>
        <shortName evidence="7">RNaseP protein</shortName>
        <ecNumber evidence="7 8">3.1.26.5</ecNumber>
    </recommendedName>
    <alternativeName>
        <fullName evidence="7">Protein C5</fullName>
    </alternativeName>
</protein>
<keyword evidence="5 7" id="KW-0378">Hydrolase</keyword>
<evidence type="ECO:0000256" key="8">
    <source>
        <dbReference type="NCBIfam" id="TIGR00188"/>
    </source>
</evidence>
<evidence type="ECO:0000256" key="6">
    <source>
        <dbReference type="ARBA" id="ARBA00022884"/>
    </source>
</evidence>
<comment type="function">
    <text evidence="1 7">RNaseP catalyzes the removal of the 5'-leader sequence from pre-tRNA to produce the mature 5'-terminus. It can also cleave other RNA substrates such as 4.5S RNA. The protein component plays an auxiliary but essential role in vivo by binding to the 5'-leader sequence and broadening the substrate specificity of the ribozyme.</text>
</comment>
<dbReference type="NCBIfam" id="TIGR00188">
    <property type="entry name" value="rnpA"/>
    <property type="match status" value="1"/>
</dbReference>
<sequence>MQQEYRLKRRNDFRRVFRAGESFANRQFVVYVFRRTEPGPSRIGISVSKKLGKAVVRNRIKRLIKEVTRHWIPVMKPRTDIVIIARMPAKDLDYHQIKSSLRHVFARAKLFEQNPPAV</sequence>
<dbReference type="RefSeq" id="WP_089965231.1">
    <property type="nucleotide sequence ID" value="NZ_FOCQ01000002.1"/>
</dbReference>
<comment type="subunit">
    <text evidence="7">Consists of a catalytic RNA component (M1 or rnpB) and a protein subunit.</text>
</comment>
<dbReference type="AlphaFoldDB" id="A0A1H8BKF3"/>
<proteinExistence type="inferred from homology"/>
<name>A0A1H8BKF3_9BACL</name>
<dbReference type="EMBL" id="FOCQ01000002">
    <property type="protein sequence ID" value="SEM83371.1"/>
    <property type="molecule type" value="Genomic_DNA"/>
</dbReference>
<dbReference type="PROSITE" id="PS00648">
    <property type="entry name" value="RIBONUCLEASE_P"/>
    <property type="match status" value="1"/>
</dbReference>
<dbReference type="OrthoDB" id="9810867at2"/>
<dbReference type="EC" id="3.1.26.5" evidence="7 8"/>
<comment type="similarity">
    <text evidence="7">Belongs to the RnpA family.</text>
</comment>
<evidence type="ECO:0000313" key="9">
    <source>
        <dbReference type="EMBL" id="SEM83371.1"/>
    </source>
</evidence>
<dbReference type="Gene3D" id="3.30.230.10">
    <property type="match status" value="1"/>
</dbReference>
<keyword evidence="6 7" id="KW-0694">RNA-binding</keyword>